<evidence type="ECO:0000313" key="11">
    <source>
        <dbReference type="WBParaSite" id="TMUE_2000008108.1"/>
    </source>
</evidence>
<keyword evidence="10" id="KW-1185">Reference proteome</keyword>
<dbReference type="PANTHER" id="PTHR15415">
    <property type="entry name" value="MITOFILIN"/>
    <property type="match status" value="1"/>
</dbReference>
<evidence type="ECO:0000256" key="7">
    <source>
        <dbReference type="RuleBase" id="RU363000"/>
    </source>
</evidence>
<comment type="subunit">
    <text evidence="7">Component of the mitochondrial contact site and cristae organizing system (MICOS) complex.</text>
</comment>
<name>A0A5S6QLN0_TRIMR</name>
<dbReference type="Pfam" id="PF09731">
    <property type="entry name" value="Mitofilin"/>
    <property type="match status" value="1"/>
</dbReference>
<sequence length="649" mass="73169">MFLLVRRSSQLSNSRLLVNRAAAGFQIAAAYCSGGNVGTSGKRSALKKFVYVVLGTGFVSGLHPRVPLLFERLESVLPDEADMRKALEEAKASGRSYASLVLPKKKEDSDPNDTSAAESAPKDKLAVTPPVVPTITEEALKSERDRLETSIKESMAAKRRVIESAKKATALLQGVVVENKLMQENKDFVTSCARLETEMKVEKEKERLVQEELSKMRMLLEDSLGTGFPSSVEAEVRERLVSLTNELEKTDAEMREAVSDNTVLTEYKKIVQQGIGRYRDELKSIFPSIISEGGSLDENEMAALLALLSARLDLKEKELSEVADVEMKRAERMLDKQAAKLLTLSEQRIERVEAEMKKTYSVELEKQLDTAKQRFEEDIKRQLKQQAAAHAEHLSESLKSQHDKLNQLYETELKKQLYDQKEHLYERFGQTLTEIHDFAALVASKEQREKENRRAKQFLLTSREFRNGVQNGRAGKDMDSRRKPLAKDIIYLRENYGDDPFIATILESIPDEAIYNGVYTEVDLKSRFKKIDRLCRKTVVMEEAGGGFLGYLSSLVWSMFVFDPDGKVTADDEIDVSQPADALKILSKARYCVTHNDLLTAIKLMNLLQGEPAKLAAAWIADTIYFLETFQAAQLLVGHADANFRRTLY</sequence>
<keyword evidence="3 7" id="KW-0999">Mitochondrion inner membrane</keyword>
<comment type="similarity">
    <text evidence="1 7">Belongs to the MICOS complex subunit Mic60 family.</text>
</comment>
<comment type="subcellular location">
    <subcellularLocation>
        <location evidence="7">Mitochondrion inner membrane</location>
        <topology evidence="7">Single-pass membrane protein</topology>
    </subcellularLocation>
</comment>
<organism evidence="10 11">
    <name type="scientific">Trichuris muris</name>
    <name type="common">Mouse whipworm</name>
    <dbReference type="NCBI Taxonomy" id="70415"/>
    <lineage>
        <taxon>Eukaryota</taxon>
        <taxon>Metazoa</taxon>
        <taxon>Ecdysozoa</taxon>
        <taxon>Nematoda</taxon>
        <taxon>Enoplea</taxon>
        <taxon>Dorylaimia</taxon>
        <taxon>Trichinellida</taxon>
        <taxon>Trichuridae</taxon>
        <taxon>Trichuris</taxon>
    </lineage>
</organism>
<feature type="coiled-coil region" evidence="8">
    <location>
        <begin position="192"/>
        <end position="260"/>
    </location>
</feature>
<evidence type="ECO:0000256" key="9">
    <source>
        <dbReference type="SAM" id="MobiDB-lite"/>
    </source>
</evidence>
<dbReference type="STRING" id="70415.A0A5S6QLN0"/>
<feature type="region of interest" description="Disordered" evidence="9">
    <location>
        <begin position="101"/>
        <end position="127"/>
    </location>
</feature>
<keyword evidence="5 7" id="KW-0496">Mitochondrion</keyword>
<evidence type="ECO:0000256" key="1">
    <source>
        <dbReference type="ARBA" id="ARBA00010877"/>
    </source>
</evidence>
<keyword evidence="2 7" id="KW-0812">Transmembrane</keyword>
<dbReference type="WBParaSite" id="TMUE_2000008108.1">
    <property type="protein sequence ID" value="TMUE_2000008108.1"/>
    <property type="gene ID" value="WBGene00288621"/>
</dbReference>
<dbReference type="GO" id="GO:0061617">
    <property type="term" value="C:MICOS complex"/>
    <property type="evidence" value="ECO:0007669"/>
    <property type="project" value="TreeGrafter"/>
</dbReference>
<evidence type="ECO:0000256" key="2">
    <source>
        <dbReference type="ARBA" id="ARBA00022692"/>
    </source>
</evidence>
<dbReference type="InterPro" id="IPR019133">
    <property type="entry name" value="MIC60"/>
</dbReference>
<dbReference type="PANTHER" id="PTHR15415:SF7">
    <property type="entry name" value="MICOS COMPLEX SUBUNIT MIC60"/>
    <property type="match status" value="1"/>
</dbReference>
<dbReference type="Proteomes" id="UP000046395">
    <property type="component" value="Unassembled WGS sequence"/>
</dbReference>
<proteinExistence type="inferred from homology"/>
<evidence type="ECO:0000256" key="5">
    <source>
        <dbReference type="ARBA" id="ARBA00023128"/>
    </source>
</evidence>
<evidence type="ECO:0000256" key="3">
    <source>
        <dbReference type="ARBA" id="ARBA00022792"/>
    </source>
</evidence>
<evidence type="ECO:0000313" key="10">
    <source>
        <dbReference type="Proteomes" id="UP000046395"/>
    </source>
</evidence>
<dbReference type="AlphaFoldDB" id="A0A5S6QLN0"/>
<keyword evidence="6" id="KW-0472">Membrane</keyword>
<keyword evidence="4" id="KW-1133">Transmembrane helix</keyword>
<reference evidence="11" key="1">
    <citation type="submission" date="2019-12" db="UniProtKB">
        <authorList>
            <consortium name="WormBaseParasite"/>
        </authorList>
    </citation>
    <scope>IDENTIFICATION</scope>
</reference>
<comment type="function">
    <text evidence="7">Component of the MICOS complex, a large protein complex of the mitochondrial inner membrane that plays crucial roles in the maintenance of crista junctions, inner membrane architecture, and formation of contact sites to the outer membrane.</text>
</comment>
<dbReference type="GO" id="GO:0042407">
    <property type="term" value="P:cristae formation"/>
    <property type="evidence" value="ECO:0007669"/>
    <property type="project" value="TreeGrafter"/>
</dbReference>
<evidence type="ECO:0000256" key="8">
    <source>
        <dbReference type="SAM" id="Coils"/>
    </source>
</evidence>
<evidence type="ECO:0000256" key="6">
    <source>
        <dbReference type="ARBA" id="ARBA00023136"/>
    </source>
</evidence>
<protein>
    <recommendedName>
        <fullName evidence="7">MICOS complex subunit MIC60</fullName>
    </recommendedName>
    <alternativeName>
        <fullName evidence="7">Mitofilin</fullName>
    </alternativeName>
</protein>
<feature type="coiled-coil region" evidence="8">
    <location>
        <begin position="327"/>
        <end position="381"/>
    </location>
</feature>
<evidence type="ECO:0000256" key="4">
    <source>
        <dbReference type="ARBA" id="ARBA00022989"/>
    </source>
</evidence>
<accession>A0A5S6QLN0</accession>
<keyword evidence="8" id="KW-0175">Coiled coil</keyword>